<dbReference type="EMBL" id="CP003308">
    <property type="protein sequence ID" value="AFB26951.1"/>
    <property type="molecule type" value="Genomic_DNA"/>
</dbReference>
<proteinExistence type="predicted"/>
<accession>H6PW50</accession>
<protein>
    <submittedName>
        <fullName evidence="1">Type I restriction-modification system methyltransferase subunit</fullName>
    </submittedName>
</protein>
<dbReference type="REBASE" id="46430">
    <property type="entry name" value="M.Rph364DORF7450P"/>
</dbReference>
<gene>
    <name evidence="1" type="ordered locus">RSA_07465</name>
</gene>
<dbReference type="KEGG" id="rph:RSA_07465"/>
<sequence length="56" mass="6675">MLAEQQTEWIEWIISNNLVNKGWHIDNDTKKSLFPKTTIKNRTDKIKRKKTGSYLI</sequence>
<reference evidence="2" key="1">
    <citation type="submission" date="2012-02" db="EMBL/GenBank/DDBJ databases">
        <title>Complete genome sequence of Rickettsia philipii strain 364D.</title>
        <authorList>
            <person name="Johnson S.L."/>
            <person name="Munk A.C."/>
            <person name="Han S."/>
            <person name="Bruce D.C."/>
            <person name="Dasch G.A."/>
        </authorList>
    </citation>
    <scope>NUCLEOTIDE SEQUENCE [LARGE SCALE GENOMIC DNA]</scope>
    <source>
        <strain evidence="2">364D</strain>
    </source>
</reference>
<dbReference type="GO" id="GO:0008168">
    <property type="term" value="F:methyltransferase activity"/>
    <property type="evidence" value="ECO:0007669"/>
    <property type="project" value="UniProtKB-KW"/>
</dbReference>
<dbReference type="GO" id="GO:0032259">
    <property type="term" value="P:methylation"/>
    <property type="evidence" value="ECO:0007669"/>
    <property type="project" value="UniProtKB-KW"/>
</dbReference>
<organism evidence="1 2">
    <name type="scientific">Rickettsia philipii (strain 364D)</name>
    <dbReference type="NCBI Taxonomy" id="481009"/>
    <lineage>
        <taxon>Bacteria</taxon>
        <taxon>Pseudomonadati</taxon>
        <taxon>Pseudomonadota</taxon>
        <taxon>Alphaproteobacteria</taxon>
        <taxon>Rickettsiales</taxon>
        <taxon>Rickettsiaceae</taxon>
        <taxon>Rickettsieae</taxon>
        <taxon>Rickettsia</taxon>
        <taxon>spotted fever group</taxon>
    </lineage>
</organism>
<keyword evidence="1" id="KW-0808">Transferase</keyword>
<dbReference type="AlphaFoldDB" id="H6PW50"/>
<keyword evidence="1" id="KW-0489">Methyltransferase</keyword>
<keyword evidence="2" id="KW-1185">Reference proteome</keyword>
<evidence type="ECO:0000313" key="2">
    <source>
        <dbReference type="Proteomes" id="UP000007997"/>
    </source>
</evidence>
<dbReference type="Proteomes" id="UP000007997">
    <property type="component" value="Chromosome"/>
</dbReference>
<dbReference type="HOGENOM" id="CLU_3011438_0_0_5"/>
<evidence type="ECO:0000313" key="1">
    <source>
        <dbReference type="EMBL" id="AFB26951.1"/>
    </source>
</evidence>
<name>H6PW50_RICP3</name>